<dbReference type="WBParaSite" id="JU765_v2.g3240.t1">
    <property type="protein sequence ID" value="JU765_v2.g3240.t1"/>
    <property type="gene ID" value="JU765_v2.g3240"/>
</dbReference>
<organism evidence="1 2">
    <name type="scientific">Panagrolaimus sp. JU765</name>
    <dbReference type="NCBI Taxonomy" id="591449"/>
    <lineage>
        <taxon>Eukaryota</taxon>
        <taxon>Metazoa</taxon>
        <taxon>Ecdysozoa</taxon>
        <taxon>Nematoda</taxon>
        <taxon>Chromadorea</taxon>
        <taxon>Rhabditida</taxon>
        <taxon>Tylenchina</taxon>
        <taxon>Panagrolaimomorpha</taxon>
        <taxon>Panagrolaimoidea</taxon>
        <taxon>Panagrolaimidae</taxon>
        <taxon>Panagrolaimus</taxon>
    </lineage>
</organism>
<evidence type="ECO:0000313" key="1">
    <source>
        <dbReference type="Proteomes" id="UP000887576"/>
    </source>
</evidence>
<proteinExistence type="predicted"/>
<dbReference type="Proteomes" id="UP000887576">
    <property type="component" value="Unplaced"/>
</dbReference>
<name>A0AC34R3Q8_9BILA</name>
<reference evidence="2" key="1">
    <citation type="submission" date="2022-11" db="UniProtKB">
        <authorList>
            <consortium name="WormBaseParasite"/>
        </authorList>
    </citation>
    <scope>IDENTIFICATION</scope>
</reference>
<accession>A0AC34R3Q8</accession>
<evidence type="ECO:0000313" key="2">
    <source>
        <dbReference type="WBParaSite" id="JU765_v2.g3240.t1"/>
    </source>
</evidence>
<protein>
    <submittedName>
        <fullName evidence="2">Uncharacterized protein</fullName>
    </submittedName>
</protein>
<sequence>MTDFYCDNEAELFNKVFVLQEGCFLYLRDEKMSQSPNFLAFVENAIKGSMTRNKNSKLWLIRNDALQETTKFELKVAFTEITPEDILPVISEDEFGLGFLCLVSSPTMEVETASKLWLKLVQYEFGLGFLCLVSSPTMEVETASKLWLKLMECKLGNLSPDSTEFGLWETFSITGDSNILVWTNCCLSKKEIGRIALDSDFQALDDEISMQVYSSK</sequence>